<keyword evidence="4 10" id="KW-0812">Transmembrane</keyword>
<accession>A0A6B9MU92</accession>
<dbReference type="EMBL" id="MK251987">
    <property type="protein sequence ID" value="QHD18698.1"/>
    <property type="molecule type" value="Genomic_DNA"/>
</dbReference>
<evidence type="ECO:0000256" key="3">
    <source>
        <dbReference type="ARBA" id="ARBA00016612"/>
    </source>
</evidence>
<protein>
    <recommendedName>
        <fullName evidence="3">NADH-ubiquinone oxidoreductase chain 4L</fullName>
    </recommendedName>
    <alternativeName>
        <fullName evidence="9">NADH dehydrogenase subunit 4L</fullName>
    </alternativeName>
</protein>
<proteinExistence type="inferred from homology"/>
<feature type="transmembrane region" description="Helical" evidence="10">
    <location>
        <begin position="27"/>
        <end position="49"/>
    </location>
</feature>
<feature type="signal peptide" evidence="11">
    <location>
        <begin position="1"/>
        <end position="17"/>
    </location>
</feature>
<dbReference type="Pfam" id="PF00420">
    <property type="entry name" value="Oxidored_q2"/>
    <property type="match status" value="1"/>
</dbReference>
<evidence type="ECO:0000256" key="1">
    <source>
        <dbReference type="ARBA" id="ARBA00004141"/>
    </source>
</evidence>
<keyword evidence="6 10" id="KW-1133">Transmembrane helix</keyword>
<keyword evidence="11" id="KW-0732">Signal</keyword>
<evidence type="ECO:0000256" key="5">
    <source>
        <dbReference type="ARBA" id="ARBA00022967"/>
    </source>
</evidence>
<comment type="subcellular location">
    <subcellularLocation>
        <location evidence="1">Membrane</location>
        <topology evidence="1">Multi-pass membrane protein</topology>
    </subcellularLocation>
</comment>
<evidence type="ECO:0000256" key="6">
    <source>
        <dbReference type="ARBA" id="ARBA00022989"/>
    </source>
</evidence>
<keyword evidence="12" id="KW-0496">Mitochondrion</keyword>
<evidence type="ECO:0000256" key="7">
    <source>
        <dbReference type="ARBA" id="ARBA00023027"/>
    </source>
</evidence>
<dbReference type="GO" id="GO:0016020">
    <property type="term" value="C:membrane"/>
    <property type="evidence" value="ECO:0007669"/>
    <property type="project" value="UniProtKB-SubCell"/>
</dbReference>
<keyword evidence="7" id="KW-0520">NAD</keyword>
<evidence type="ECO:0000256" key="10">
    <source>
        <dbReference type="SAM" id="Phobius"/>
    </source>
</evidence>
<evidence type="ECO:0000256" key="11">
    <source>
        <dbReference type="SAM" id="SignalP"/>
    </source>
</evidence>
<dbReference type="AlphaFoldDB" id="A0A6B9MU92"/>
<organism evidence="12">
    <name type="scientific">Epitonium scalare</name>
    <dbReference type="NCBI Taxonomy" id="494602"/>
    <lineage>
        <taxon>Eukaryota</taxon>
        <taxon>Metazoa</taxon>
        <taxon>Spiralia</taxon>
        <taxon>Lophotrochozoa</taxon>
        <taxon>Mollusca</taxon>
        <taxon>Gastropoda</taxon>
        <taxon>Caenogastropoda</taxon>
        <taxon>Caenogastropoda incertae sedis</taxon>
        <taxon>Epitonioidea</taxon>
        <taxon>Epitoniidae</taxon>
        <taxon>Epitonium</taxon>
    </lineage>
</organism>
<feature type="transmembrane region" description="Helical" evidence="10">
    <location>
        <begin position="61"/>
        <end position="82"/>
    </location>
</feature>
<gene>
    <name evidence="12" type="primary">ND4L</name>
</gene>
<evidence type="ECO:0000256" key="4">
    <source>
        <dbReference type="ARBA" id="ARBA00022692"/>
    </source>
</evidence>
<geneLocation type="mitochondrion" evidence="12"/>
<keyword evidence="8 10" id="KW-0472">Membrane</keyword>
<evidence type="ECO:0000256" key="2">
    <source>
        <dbReference type="ARBA" id="ARBA00010519"/>
    </source>
</evidence>
<keyword evidence="5" id="KW-1278">Translocase</keyword>
<name>A0A6B9MU92_9CAEN</name>
<sequence>MSLLCLYGVSLLNFTLAVTSVAVQYKHVLMILLSLEGASLSCFVLLLCVSNGGSFSGYMCLVFISLAACEASLGLSVLVYMIRMKGNDYVMSFSSH</sequence>
<comment type="similarity">
    <text evidence="2">Belongs to the complex I subunit 4L family.</text>
</comment>
<dbReference type="Gene3D" id="1.10.287.3510">
    <property type="match status" value="1"/>
</dbReference>
<evidence type="ECO:0000313" key="12">
    <source>
        <dbReference type="EMBL" id="QHD18698.1"/>
    </source>
</evidence>
<evidence type="ECO:0000256" key="8">
    <source>
        <dbReference type="ARBA" id="ARBA00023136"/>
    </source>
</evidence>
<feature type="chain" id="PRO_5025549548" description="NADH-ubiquinone oxidoreductase chain 4L" evidence="11">
    <location>
        <begin position="18"/>
        <end position="96"/>
    </location>
</feature>
<evidence type="ECO:0000256" key="9">
    <source>
        <dbReference type="ARBA" id="ARBA00031586"/>
    </source>
</evidence>
<dbReference type="InterPro" id="IPR039428">
    <property type="entry name" value="NUOK/Mnh_C1-like"/>
</dbReference>
<reference evidence="12" key="1">
    <citation type="journal article" date="2019" name="Mitochondrial DNA Part B Resour">
        <title>The complete mitochondrial genome and phylogenetic analysis of Epitonium scalare (Gastropoda, Epitoniidae).</title>
        <authorList>
            <person name="Guo Y."/>
            <person name="Fu Z."/>
            <person name="Feng J."/>
            <person name="Ye Y."/>
            <person name="Li J."/>
            <person name="Guo B."/>
            <person name="Lv Z."/>
        </authorList>
    </citation>
    <scope>NUCLEOTIDE SEQUENCE</scope>
</reference>